<dbReference type="RefSeq" id="WP_192039575.1">
    <property type="nucleotide sequence ID" value="NZ_JACYWE010000006.1"/>
</dbReference>
<dbReference type="Proteomes" id="UP000642993">
    <property type="component" value="Unassembled WGS sequence"/>
</dbReference>
<keyword evidence="5" id="KW-1185">Reference proteome</keyword>
<proteinExistence type="inferred from homology"/>
<feature type="domain" description="Activator of Hsp90 ATPase homologue 1/2-like C-terminal" evidence="3">
    <location>
        <begin position="23"/>
        <end position="134"/>
    </location>
</feature>
<dbReference type="SUPFAM" id="SSF55961">
    <property type="entry name" value="Bet v1-like"/>
    <property type="match status" value="1"/>
</dbReference>
<evidence type="ECO:0000256" key="2">
    <source>
        <dbReference type="SAM" id="MobiDB-lite"/>
    </source>
</evidence>
<name>A0A927JD68_9ACTN</name>
<reference evidence="4" key="1">
    <citation type="submission" date="2020-09" db="EMBL/GenBank/DDBJ databases">
        <title>Hoyosella lacisalsi sp. nov., a halotolerant actinobacterium isolated from soil of Lake Gudzhirganskoe.</title>
        <authorList>
            <person name="Yang Q."/>
            <person name="Guo P.Y."/>
            <person name="Liu S.W."/>
            <person name="Li F.N."/>
            <person name="Sun C.H."/>
        </authorList>
    </citation>
    <scope>NUCLEOTIDE SEQUENCE</scope>
    <source>
        <strain evidence="4">G463</strain>
    </source>
</reference>
<sequence>MPEHTATATLRDSTLTLARDYAAQEDTLWTFLTEAPLLMQWSPVNPDRDLTSPGPAQTQETPEDEPIDTTVHTVPPPRELAHAWGDDTLEWSIAPTLEGATLTLAHRLSDASPAEAARTATAWHLCLDDLAEALGIAAPASDPNALLEFYERQLGGA</sequence>
<gene>
    <name evidence="4" type="ORF">HT102_11585</name>
</gene>
<feature type="region of interest" description="Disordered" evidence="2">
    <location>
        <begin position="43"/>
        <end position="83"/>
    </location>
</feature>
<dbReference type="EMBL" id="JACYWE010000006">
    <property type="protein sequence ID" value="MBD8507131.1"/>
    <property type="molecule type" value="Genomic_DNA"/>
</dbReference>
<protein>
    <submittedName>
        <fullName evidence="4">SRPBCC domain-containing protein</fullName>
    </submittedName>
</protein>
<dbReference type="InterPro" id="IPR023393">
    <property type="entry name" value="START-like_dom_sf"/>
</dbReference>
<evidence type="ECO:0000256" key="1">
    <source>
        <dbReference type="ARBA" id="ARBA00006817"/>
    </source>
</evidence>
<comment type="caution">
    <text evidence="4">The sequence shown here is derived from an EMBL/GenBank/DDBJ whole genome shotgun (WGS) entry which is preliminary data.</text>
</comment>
<comment type="similarity">
    <text evidence="1">Belongs to the AHA1 family.</text>
</comment>
<dbReference type="Gene3D" id="3.30.530.20">
    <property type="match status" value="1"/>
</dbReference>
<evidence type="ECO:0000313" key="4">
    <source>
        <dbReference type="EMBL" id="MBD8507131.1"/>
    </source>
</evidence>
<evidence type="ECO:0000259" key="3">
    <source>
        <dbReference type="Pfam" id="PF08327"/>
    </source>
</evidence>
<dbReference type="Pfam" id="PF08327">
    <property type="entry name" value="AHSA1"/>
    <property type="match status" value="1"/>
</dbReference>
<dbReference type="AlphaFoldDB" id="A0A927JD68"/>
<organism evidence="4 5">
    <name type="scientific">Lolliginicoccus lacisalsi</name>
    <dbReference type="NCBI Taxonomy" id="2742202"/>
    <lineage>
        <taxon>Bacteria</taxon>
        <taxon>Bacillati</taxon>
        <taxon>Actinomycetota</taxon>
        <taxon>Actinomycetes</taxon>
        <taxon>Mycobacteriales</taxon>
        <taxon>Hoyosellaceae</taxon>
        <taxon>Lolliginicoccus</taxon>
    </lineage>
</organism>
<dbReference type="InterPro" id="IPR013538">
    <property type="entry name" value="ASHA1/2-like_C"/>
</dbReference>
<accession>A0A927JD68</accession>
<evidence type="ECO:0000313" key="5">
    <source>
        <dbReference type="Proteomes" id="UP000642993"/>
    </source>
</evidence>